<dbReference type="Proteomes" id="UP001154400">
    <property type="component" value="Chromosome"/>
</dbReference>
<evidence type="ECO:0000313" key="1">
    <source>
        <dbReference type="EMBL" id="CBH46472.1"/>
    </source>
</evidence>
<proteinExistence type="predicted"/>
<dbReference type="SUPFAM" id="SSF54909">
    <property type="entry name" value="Dimeric alpha+beta barrel"/>
    <property type="match status" value="1"/>
</dbReference>
<gene>
    <name evidence="1" type="ordered locus">REQ_03320</name>
</gene>
<name>A0A3S5Y1R8_RHOH1</name>
<protein>
    <submittedName>
        <fullName evidence="1">Secreted protein</fullName>
    </submittedName>
</protein>
<dbReference type="AlphaFoldDB" id="A0A3S5Y1R8"/>
<dbReference type="InterPro" id="IPR011008">
    <property type="entry name" value="Dimeric_a/b-barrel"/>
</dbReference>
<sequence>MQTMTKYLISFPSAAMNLSAEDLQASADAAHAVVEEAKAAGVWVFGGGIDETVPPVRVTADGTVTEDTYQQTSRLDGGFTVLEVPSREAALDWAAKLADACRCAQEVRAFHYDPAS</sequence>
<dbReference type="EMBL" id="FN563149">
    <property type="protein sequence ID" value="CBH46472.1"/>
    <property type="molecule type" value="Genomic_DNA"/>
</dbReference>
<reference evidence="1" key="1">
    <citation type="journal article" date="2010" name="PLoS Genet.">
        <title>The genome of a pathogenic rhodococcus: cooptive virulence underpinned by key gene acquisitions.</title>
        <authorList>
            <person name="Letek M."/>
            <person name="Gonzalez P."/>
            <person name="Macarthur I."/>
            <person name="Rodriguez H."/>
            <person name="Freeman T.C."/>
            <person name="Valero-Rello A."/>
            <person name="Blanco M."/>
            <person name="Buckley T."/>
            <person name="Cherevach I."/>
            <person name="Fahey R."/>
            <person name="Hapeshi A."/>
            <person name="Holdstock J."/>
            <person name="Leadon D."/>
            <person name="Navas J."/>
            <person name="Ocampo A."/>
            <person name="Quail M.A."/>
            <person name="Sanders M."/>
            <person name="Scortti M.M."/>
            <person name="Prescott J.F."/>
            <person name="Fogarty U."/>
            <person name="Meijer W.G."/>
            <person name="Parkhill J."/>
            <person name="Bentley S.D."/>
            <person name="Vazquez-Boland J.A."/>
        </authorList>
    </citation>
    <scope>NUCLEOTIDE SEQUENCE [LARGE SCALE GENOMIC DNA]</scope>
    <source>
        <strain evidence="1 2">103S</strain>
    </source>
</reference>
<dbReference type="KEGG" id="req:REQ_03320"/>
<evidence type="ECO:0000313" key="2">
    <source>
        <dbReference type="Proteomes" id="UP000006892"/>
    </source>
</evidence>
<accession>A0A3S5Y1R8</accession>
<dbReference type="Gene3D" id="3.30.70.1060">
    <property type="entry name" value="Dimeric alpha+beta barrel"/>
    <property type="match status" value="1"/>
</dbReference>
<organism evidence="1">
    <name type="scientific">Rhodococcus hoagii (strain 103S)</name>
    <name type="common">Rhodococcus equi</name>
    <dbReference type="NCBI Taxonomy" id="685727"/>
    <lineage>
        <taxon>Bacteria</taxon>
        <taxon>Bacillati</taxon>
        <taxon>Actinomycetota</taxon>
        <taxon>Actinomycetes</taxon>
        <taxon>Mycobacteriales</taxon>
        <taxon>Nocardiaceae</taxon>
        <taxon>Prescottella</taxon>
    </lineage>
</organism>